<protein>
    <submittedName>
        <fullName evidence="1">Uncharacterized protein</fullName>
    </submittedName>
</protein>
<accession>A0A345MHR5</accession>
<name>A0A345MHR5_9CAUD</name>
<dbReference type="KEGG" id="vg:55610472"/>
<dbReference type="RefSeq" id="YP_009840327.1">
    <property type="nucleotide sequence ID" value="NC_048724.1"/>
</dbReference>
<evidence type="ECO:0000313" key="2">
    <source>
        <dbReference type="Proteomes" id="UP000259862"/>
    </source>
</evidence>
<organism evidence="1 2">
    <name type="scientific">Streptomyces phage Karimac</name>
    <dbReference type="NCBI Taxonomy" id="2283303"/>
    <lineage>
        <taxon>Viruses</taxon>
        <taxon>Duplodnaviria</taxon>
        <taxon>Heunggongvirae</taxon>
        <taxon>Uroviricota</taxon>
        <taxon>Caudoviricetes</taxon>
        <taxon>Stanwilliamsviridae</taxon>
        <taxon>Boydwoodruffvirinae</taxon>
        <taxon>Karimacvirus</taxon>
        <taxon>Karimacvirus karimac</taxon>
        <taxon>Streptomyces virus Karimac</taxon>
    </lineage>
</organism>
<dbReference type="Proteomes" id="UP000259862">
    <property type="component" value="Segment"/>
</dbReference>
<sequence>MRLTARSTMVDFELTEQDARTIQKRMKTGPVTLKVTRVQISYTYGIVAVGLDRNPGPHYTVSVSGYRMKAGMKQRESVSIHSYLRPEMPDWLEQMVVDNAPNWY</sequence>
<keyword evidence="2" id="KW-1185">Reference proteome</keyword>
<dbReference type="EMBL" id="MH590599">
    <property type="protein sequence ID" value="AXH70096.1"/>
    <property type="molecule type" value="Genomic_DNA"/>
</dbReference>
<proteinExistence type="predicted"/>
<dbReference type="GeneID" id="55610472"/>
<reference evidence="1 2" key="1">
    <citation type="submission" date="2018-07" db="EMBL/GenBank/DDBJ databases">
        <authorList>
            <person name="Hale R.H."/>
            <person name="Adeyemo E.A."/>
            <person name="Delwel I.O."/>
            <person name="Garcia C."/>
            <person name="Hamid F."/>
            <person name="Martinez A."/>
            <person name="Perez Osorio E."/>
            <person name="Smith B."/>
            <person name="Standridge C.A."/>
            <person name="Bhuiyan S."/>
            <person name="Visi D.K."/>
            <person name="Allen M.S."/>
            <person name="Hughes L.E."/>
            <person name="Garlena R.A."/>
            <person name="Russell D.A."/>
            <person name="Pope W.H."/>
            <person name="Jacobs-Sera D."/>
            <person name="Hatfull G.F."/>
        </authorList>
    </citation>
    <scope>NUCLEOTIDE SEQUENCE [LARGE SCALE GENOMIC DNA]</scope>
</reference>
<gene>
    <name evidence="1" type="primary">193</name>
    <name evidence="1" type="ORF">SEA_KARIMAC_193</name>
</gene>
<evidence type="ECO:0000313" key="1">
    <source>
        <dbReference type="EMBL" id="AXH70096.1"/>
    </source>
</evidence>